<dbReference type="SMART" id="SM00311">
    <property type="entry name" value="PWI"/>
    <property type="match status" value="1"/>
</dbReference>
<dbReference type="GO" id="GO:0005681">
    <property type="term" value="C:spliceosomal complex"/>
    <property type="evidence" value="ECO:0007669"/>
    <property type="project" value="TreeGrafter"/>
</dbReference>
<name>A0A3Q0SZE0_AMPCI</name>
<dbReference type="GO" id="GO:0048024">
    <property type="term" value="P:regulation of mRNA splicing, via spliceosome"/>
    <property type="evidence" value="ECO:0007669"/>
    <property type="project" value="TreeGrafter"/>
</dbReference>
<dbReference type="Pfam" id="PF01480">
    <property type="entry name" value="PWI"/>
    <property type="match status" value="1"/>
</dbReference>
<evidence type="ECO:0000313" key="7">
    <source>
        <dbReference type="Ensembl" id="ENSACIP00000030236.1"/>
    </source>
</evidence>
<dbReference type="PANTHER" id="PTHR23148:SF0">
    <property type="entry name" value="SERINE_ARGININE REPETITIVE MATRIX PROTEIN 1"/>
    <property type="match status" value="1"/>
</dbReference>
<evidence type="ECO:0000256" key="5">
    <source>
        <dbReference type="SAM" id="MobiDB-lite"/>
    </source>
</evidence>
<comment type="similarity">
    <text evidence="1">Belongs to the splicing factor SR family.</text>
</comment>
<evidence type="ECO:0000259" key="6">
    <source>
        <dbReference type="PROSITE" id="PS51025"/>
    </source>
</evidence>
<evidence type="ECO:0000256" key="3">
    <source>
        <dbReference type="ARBA" id="ARBA00023187"/>
    </source>
</evidence>
<feature type="compositionally biased region" description="Basic and acidic residues" evidence="5">
    <location>
        <begin position="147"/>
        <end position="161"/>
    </location>
</feature>
<feature type="compositionally biased region" description="Basic residues" evidence="5">
    <location>
        <begin position="164"/>
        <end position="187"/>
    </location>
</feature>
<dbReference type="InterPro" id="IPR036483">
    <property type="entry name" value="PWI_dom_sf"/>
</dbReference>
<dbReference type="InterPro" id="IPR052225">
    <property type="entry name" value="Ser/Arg_repetitive_matrix"/>
</dbReference>
<evidence type="ECO:0000256" key="2">
    <source>
        <dbReference type="ARBA" id="ARBA00022664"/>
    </source>
</evidence>
<dbReference type="GeneTree" id="ENSGT00730000111080"/>
<feature type="domain" description="PWI" evidence="6">
    <location>
        <begin position="27"/>
        <end position="126"/>
    </location>
</feature>
<dbReference type="PROSITE" id="PS51025">
    <property type="entry name" value="PWI"/>
    <property type="match status" value="1"/>
</dbReference>
<dbReference type="GO" id="GO:0008380">
    <property type="term" value="P:RNA splicing"/>
    <property type="evidence" value="ECO:0007669"/>
    <property type="project" value="UniProtKB-KW"/>
</dbReference>
<reference evidence="7" key="2">
    <citation type="submission" date="2025-09" db="UniProtKB">
        <authorList>
            <consortium name="Ensembl"/>
        </authorList>
    </citation>
    <scope>IDENTIFICATION</scope>
</reference>
<dbReference type="Gene3D" id="1.20.1390.10">
    <property type="entry name" value="PWI domain"/>
    <property type="match status" value="1"/>
</dbReference>
<dbReference type="Ensembl" id="ENSACIT00000031028.1">
    <property type="protein sequence ID" value="ENSACIP00000030236.1"/>
    <property type="gene ID" value="ENSACIG00000023398.1"/>
</dbReference>
<keyword evidence="3" id="KW-0508">mRNA splicing</keyword>
<keyword evidence="2" id="KW-0507">mRNA processing</keyword>
<protein>
    <recommendedName>
        <fullName evidence="4">Serine/arginine repetitive matrix protein 1</fullName>
    </recommendedName>
</protein>
<dbReference type="OMA" id="WISNRIT"/>
<dbReference type="FunFam" id="1.20.1390.10:FF:000002">
    <property type="entry name" value="Serine/arginine repetitive matrix 1 isoform 2"/>
    <property type="match status" value="1"/>
</dbReference>
<dbReference type="GO" id="GO:0003723">
    <property type="term" value="F:RNA binding"/>
    <property type="evidence" value="ECO:0007669"/>
    <property type="project" value="TreeGrafter"/>
</dbReference>
<dbReference type="SUPFAM" id="SSF101233">
    <property type="entry name" value="PWI domain"/>
    <property type="match status" value="1"/>
</dbReference>
<evidence type="ECO:0000256" key="1">
    <source>
        <dbReference type="ARBA" id="ARBA00010269"/>
    </source>
</evidence>
<keyword evidence="8" id="KW-1185">Reference proteome</keyword>
<dbReference type="STRING" id="61819.ENSACIP00000030236"/>
<dbReference type="GO" id="GO:0006397">
    <property type="term" value="P:mRNA processing"/>
    <property type="evidence" value="ECO:0007669"/>
    <property type="project" value="UniProtKB-KW"/>
</dbReference>
<dbReference type="PANTHER" id="PTHR23148">
    <property type="entry name" value="SERINE/ARGININE REGULATED NUCLEAR MATRIX PROTEIN"/>
    <property type="match status" value="1"/>
</dbReference>
<dbReference type="AlphaFoldDB" id="A0A3Q0SZE0"/>
<reference evidence="7" key="1">
    <citation type="submission" date="2025-08" db="UniProtKB">
        <authorList>
            <consortium name="Ensembl"/>
        </authorList>
    </citation>
    <scope>IDENTIFICATION</scope>
</reference>
<evidence type="ECO:0000256" key="4">
    <source>
        <dbReference type="ARBA" id="ARBA00067280"/>
    </source>
</evidence>
<accession>A0A3Q0SZE0</accession>
<feature type="region of interest" description="Disordered" evidence="5">
    <location>
        <begin position="147"/>
        <end position="227"/>
    </location>
</feature>
<proteinExistence type="inferred from homology"/>
<evidence type="ECO:0000313" key="8">
    <source>
        <dbReference type="Proteomes" id="UP000261340"/>
    </source>
</evidence>
<sequence length="241" mass="27663">MDAGFFRGTSAEQDNRFSNKQKKLLKQLKFAECLDKKVDMTKVNLEVIKPWITQRVTEILGFEDDVVIEFIFNQLEEKHPDSKMMQINLTGFLNGKNAREFMKDLWPLLLSAQENIAGIPSAFLEQKKEEIKQRQIEQEKLASLKKVDEDKKEKDTRERAQSKSPRRRSPAKRERKHSPSRSPRRKPVSPVGGSSPPPPLMQLTTKSSEQLVEPDTSGRAVPEPVVQEASSTWFVKSLYLL</sequence>
<dbReference type="Proteomes" id="UP000261340">
    <property type="component" value="Unplaced"/>
</dbReference>
<dbReference type="InterPro" id="IPR002483">
    <property type="entry name" value="PWI_dom"/>
</dbReference>
<organism evidence="7 8">
    <name type="scientific">Amphilophus citrinellus</name>
    <name type="common">Midas cichlid</name>
    <name type="synonym">Cichlasoma citrinellum</name>
    <dbReference type="NCBI Taxonomy" id="61819"/>
    <lineage>
        <taxon>Eukaryota</taxon>
        <taxon>Metazoa</taxon>
        <taxon>Chordata</taxon>
        <taxon>Craniata</taxon>
        <taxon>Vertebrata</taxon>
        <taxon>Euteleostomi</taxon>
        <taxon>Actinopterygii</taxon>
        <taxon>Neopterygii</taxon>
        <taxon>Teleostei</taxon>
        <taxon>Neoteleostei</taxon>
        <taxon>Acanthomorphata</taxon>
        <taxon>Ovalentaria</taxon>
        <taxon>Cichlomorphae</taxon>
        <taxon>Cichliformes</taxon>
        <taxon>Cichlidae</taxon>
        <taxon>New World cichlids</taxon>
        <taxon>Cichlasomatinae</taxon>
        <taxon>Heroini</taxon>
        <taxon>Amphilophus</taxon>
    </lineage>
</organism>